<organism evidence="1 2">
    <name type="scientific">Roseomonas haemaphysalidis</name>
    <dbReference type="NCBI Taxonomy" id="2768162"/>
    <lineage>
        <taxon>Bacteria</taxon>
        <taxon>Pseudomonadati</taxon>
        <taxon>Pseudomonadota</taxon>
        <taxon>Alphaproteobacteria</taxon>
        <taxon>Acetobacterales</taxon>
        <taxon>Roseomonadaceae</taxon>
        <taxon>Roseomonas</taxon>
    </lineage>
</organism>
<evidence type="ECO:0000313" key="2">
    <source>
        <dbReference type="Proteomes" id="UP001518989"/>
    </source>
</evidence>
<dbReference type="RefSeq" id="WP_207419838.1">
    <property type="nucleotide sequence ID" value="NZ_CP061181.1"/>
</dbReference>
<accession>A0ABS3KVZ9</accession>
<gene>
    <name evidence="1" type="ORF">IAI61_21725</name>
</gene>
<reference evidence="1 2" key="1">
    <citation type="submission" date="2020-09" db="EMBL/GenBank/DDBJ databases">
        <title>Roseomonas.</title>
        <authorList>
            <person name="Zhu W."/>
        </authorList>
    </citation>
    <scope>NUCLEOTIDE SEQUENCE [LARGE SCALE GENOMIC DNA]</scope>
    <source>
        <strain evidence="1 2">573</strain>
    </source>
</reference>
<comment type="caution">
    <text evidence="1">The sequence shown here is derived from an EMBL/GenBank/DDBJ whole genome shotgun (WGS) entry which is preliminary data.</text>
</comment>
<evidence type="ECO:0000313" key="1">
    <source>
        <dbReference type="EMBL" id="MBO1081658.1"/>
    </source>
</evidence>
<sequence>MTSESSPPFPRDNHGFGLLHEEVAMSLEQGLIRLGEALSLVFGEAATHAALRALLSDAWNEDHKQQLLEVFDRVGWRDFLEEQFGKSIDTIELTKIWRDGAEYAGQGLSTDSFLEERVSLKAREDRVQSLMARGEIALSCASSLVGDSHLYIWKGVAARAALDFGKPVSLEGLRLLSGVTPAAIRNAISIGELHPDASAEVTVEEARAWLARRREFYPSRWKILKDAQWPFDPDAAAEPDDTGMIRVPQDVEGTPFLPQHVVRSARGGTGLSVTIGAKGAEQQHKDFYEALRALTKMEVARWRRRNSVGNWGIVRARGAWVAVSKAEIDQQLAEMRAEAV</sequence>
<proteinExistence type="predicted"/>
<dbReference type="Proteomes" id="UP001518989">
    <property type="component" value="Unassembled WGS sequence"/>
</dbReference>
<name>A0ABS3KVZ9_9PROT</name>
<dbReference type="EMBL" id="JACTNG010000018">
    <property type="protein sequence ID" value="MBO1081658.1"/>
    <property type="molecule type" value="Genomic_DNA"/>
</dbReference>
<keyword evidence="2" id="KW-1185">Reference proteome</keyword>
<protein>
    <submittedName>
        <fullName evidence="1">Uncharacterized protein</fullName>
    </submittedName>
</protein>